<evidence type="ECO:0000313" key="6">
    <source>
        <dbReference type="Proteomes" id="UP000095283"/>
    </source>
</evidence>
<evidence type="ECO:0000256" key="1">
    <source>
        <dbReference type="ARBA" id="ARBA00022727"/>
    </source>
</evidence>
<dbReference type="EC" id="3.5.4.12" evidence="3"/>
<dbReference type="GO" id="GO:0004132">
    <property type="term" value="F:dCMP deaminase activity"/>
    <property type="evidence" value="ECO:0007669"/>
    <property type="project" value="TreeGrafter"/>
</dbReference>
<evidence type="ECO:0000313" key="7">
    <source>
        <dbReference type="WBParaSite" id="Hba_09244"/>
    </source>
</evidence>
<reference evidence="7" key="1">
    <citation type="submission" date="2016-11" db="UniProtKB">
        <authorList>
            <consortium name="WormBaseParasite"/>
        </authorList>
    </citation>
    <scope>IDENTIFICATION</scope>
</reference>
<evidence type="ECO:0000256" key="2">
    <source>
        <dbReference type="ARBA" id="ARBA00022801"/>
    </source>
</evidence>
<dbReference type="PANTHER" id="PTHR11086:SF18">
    <property type="entry name" value="DEOXYCYTIDYLATE DEAMINASE"/>
    <property type="match status" value="1"/>
</dbReference>
<keyword evidence="1" id="KW-0545">Nucleotide biosynthesis</keyword>
<dbReference type="InterPro" id="IPR015517">
    <property type="entry name" value="dCMP_deaminase-rel"/>
</dbReference>
<organism evidence="6 7">
    <name type="scientific">Heterorhabditis bacteriophora</name>
    <name type="common">Entomopathogenic nematode worm</name>
    <dbReference type="NCBI Taxonomy" id="37862"/>
    <lineage>
        <taxon>Eukaryota</taxon>
        <taxon>Metazoa</taxon>
        <taxon>Ecdysozoa</taxon>
        <taxon>Nematoda</taxon>
        <taxon>Chromadorea</taxon>
        <taxon>Rhabditida</taxon>
        <taxon>Rhabditina</taxon>
        <taxon>Rhabditomorpha</taxon>
        <taxon>Strongyloidea</taxon>
        <taxon>Heterorhabditidae</taxon>
        <taxon>Heterorhabditis</taxon>
    </lineage>
</organism>
<dbReference type="InterPro" id="IPR016193">
    <property type="entry name" value="Cytidine_deaminase-like"/>
</dbReference>
<proteinExistence type="predicted"/>
<feature type="domain" description="CMP/dCMP-type deaminase" evidence="5">
    <location>
        <begin position="52"/>
        <end position="118"/>
    </location>
</feature>
<keyword evidence="6" id="KW-1185">Reference proteome</keyword>
<accession>A0A1I7WVS9</accession>
<dbReference type="Gene3D" id="3.40.140.10">
    <property type="entry name" value="Cytidine Deaminase, domain 2"/>
    <property type="match status" value="1"/>
</dbReference>
<evidence type="ECO:0000259" key="5">
    <source>
        <dbReference type="PROSITE" id="PS51747"/>
    </source>
</evidence>
<dbReference type="PROSITE" id="PS51747">
    <property type="entry name" value="CYT_DCMP_DEAMINASES_2"/>
    <property type="match status" value="1"/>
</dbReference>
<dbReference type="GO" id="GO:0005737">
    <property type="term" value="C:cytoplasm"/>
    <property type="evidence" value="ECO:0007669"/>
    <property type="project" value="TreeGrafter"/>
</dbReference>
<dbReference type="SUPFAM" id="SSF53927">
    <property type="entry name" value="Cytidine deaminase-like"/>
    <property type="match status" value="1"/>
</dbReference>
<dbReference type="PANTHER" id="PTHR11086">
    <property type="entry name" value="DEOXYCYTIDYLATE DEAMINASE-RELATED"/>
    <property type="match status" value="1"/>
</dbReference>
<evidence type="ECO:0000256" key="3">
    <source>
        <dbReference type="ARBA" id="ARBA00038938"/>
    </source>
</evidence>
<dbReference type="InterPro" id="IPR002125">
    <property type="entry name" value="CMP_dCMP_dom"/>
</dbReference>
<evidence type="ECO:0000256" key="4">
    <source>
        <dbReference type="ARBA" id="ARBA00041763"/>
    </source>
</evidence>
<protein>
    <recommendedName>
        <fullName evidence="4">dCMP deaminase</fullName>
        <ecNumber evidence="3">3.5.4.12</ecNumber>
    </recommendedName>
    <alternativeName>
        <fullName evidence="4">dCMP deaminase</fullName>
    </alternativeName>
</protein>
<keyword evidence="2" id="KW-0378">Hydrolase</keyword>
<sequence length="118" mass="13790">MPADDDNIAEFRSLQISLPETKNSDERKFSEYYCEYSLYVLLDRRKREGYLEWEDYFMVVAQAASMRSKDPSTQYSFEVDTLSLVGCVIVNKECKIVGTGYNGLWQFIFSCHKIQIIL</sequence>
<dbReference type="AlphaFoldDB" id="A0A1I7WVS9"/>
<dbReference type="WBParaSite" id="Hba_09244">
    <property type="protein sequence ID" value="Hba_09244"/>
    <property type="gene ID" value="Hba_09244"/>
</dbReference>
<name>A0A1I7WVS9_HETBA</name>
<dbReference type="Proteomes" id="UP000095283">
    <property type="component" value="Unplaced"/>
</dbReference>